<evidence type="ECO:0000313" key="1">
    <source>
        <dbReference type="EMBL" id="KAF9619977.1"/>
    </source>
</evidence>
<feature type="non-terminal residue" evidence="1">
    <location>
        <position position="1"/>
    </location>
</feature>
<gene>
    <name evidence="1" type="ORF">IFM89_010593</name>
</gene>
<organism evidence="1 2">
    <name type="scientific">Coptis chinensis</name>
    <dbReference type="NCBI Taxonomy" id="261450"/>
    <lineage>
        <taxon>Eukaryota</taxon>
        <taxon>Viridiplantae</taxon>
        <taxon>Streptophyta</taxon>
        <taxon>Embryophyta</taxon>
        <taxon>Tracheophyta</taxon>
        <taxon>Spermatophyta</taxon>
        <taxon>Magnoliopsida</taxon>
        <taxon>Ranunculales</taxon>
        <taxon>Ranunculaceae</taxon>
        <taxon>Coptidoideae</taxon>
        <taxon>Coptis</taxon>
    </lineage>
</organism>
<dbReference type="EMBL" id="JADFTS010000002">
    <property type="protein sequence ID" value="KAF9619977.1"/>
    <property type="molecule type" value="Genomic_DNA"/>
</dbReference>
<protein>
    <submittedName>
        <fullName evidence="1">Uncharacterized protein</fullName>
    </submittedName>
</protein>
<reference evidence="1 2" key="1">
    <citation type="submission" date="2020-10" db="EMBL/GenBank/DDBJ databases">
        <title>The Coptis chinensis genome and diversification of protoberbering-type alkaloids.</title>
        <authorList>
            <person name="Wang B."/>
            <person name="Shu S."/>
            <person name="Song C."/>
            <person name="Liu Y."/>
        </authorList>
    </citation>
    <scope>NUCLEOTIDE SEQUENCE [LARGE SCALE GENOMIC DNA]</scope>
    <source>
        <strain evidence="1">HL-2020</strain>
        <tissue evidence="1">Leaf</tissue>
    </source>
</reference>
<comment type="caution">
    <text evidence="1">The sequence shown here is derived from an EMBL/GenBank/DDBJ whole genome shotgun (WGS) entry which is preliminary data.</text>
</comment>
<dbReference type="AlphaFoldDB" id="A0A835INV3"/>
<keyword evidence="2" id="KW-1185">Reference proteome</keyword>
<evidence type="ECO:0000313" key="2">
    <source>
        <dbReference type="Proteomes" id="UP000631114"/>
    </source>
</evidence>
<proteinExistence type="predicted"/>
<sequence>EGSAVIRAYHLSRGCMTNTVLDLEVLHGLRLNTKTRRAPQVFECYWAAPPNGVMDQKTHAIVEDTSRALDMGWTHIWVESDYEATIKA</sequence>
<dbReference type="Proteomes" id="UP000631114">
    <property type="component" value="Unassembled WGS sequence"/>
</dbReference>
<accession>A0A835INV3</accession>
<name>A0A835INV3_9MAGN</name>